<keyword evidence="3" id="KW-1185">Reference proteome</keyword>
<proteinExistence type="predicted"/>
<organism evidence="2 3">
    <name type="scientific">Helianthus annuus</name>
    <name type="common">Common sunflower</name>
    <dbReference type="NCBI Taxonomy" id="4232"/>
    <lineage>
        <taxon>Eukaryota</taxon>
        <taxon>Viridiplantae</taxon>
        <taxon>Streptophyta</taxon>
        <taxon>Embryophyta</taxon>
        <taxon>Tracheophyta</taxon>
        <taxon>Spermatophyta</taxon>
        <taxon>Magnoliopsida</taxon>
        <taxon>eudicotyledons</taxon>
        <taxon>Gunneridae</taxon>
        <taxon>Pentapetalae</taxon>
        <taxon>asterids</taxon>
        <taxon>campanulids</taxon>
        <taxon>Asterales</taxon>
        <taxon>Asteraceae</taxon>
        <taxon>Asteroideae</taxon>
        <taxon>Heliantheae alliance</taxon>
        <taxon>Heliantheae</taxon>
        <taxon>Helianthus</taxon>
    </lineage>
</organism>
<reference evidence="3" key="1">
    <citation type="journal article" date="2017" name="Nature">
        <title>The sunflower genome provides insights into oil metabolism, flowering and Asterid evolution.</title>
        <authorList>
            <person name="Badouin H."/>
            <person name="Gouzy J."/>
            <person name="Grassa C.J."/>
            <person name="Murat F."/>
            <person name="Staton S.E."/>
            <person name="Cottret L."/>
            <person name="Lelandais-Briere C."/>
            <person name="Owens G.L."/>
            <person name="Carrere S."/>
            <person name="Mayjonade B."/>
            <person name="Legrand L."/>
            <person name="Gill N."/>
            <person name="Kane N.C."/>
            <person name="Bowers J.E."/>
            <person name="Hubner S."/>
            <person name="Bellec A."/>
            <person name="Berard A."/>
            <person name="Berges H."/>
            <person name="Blanchet N."/>
            <person name="Boniface M.C."/>
            <person name="Brunel D."/>
            <person name="Catrice O."/>
            <person name="Chaidir N."/>
            <person name="Claudel C."/>
            <person name="Donnadieu C."/>
            <person name="Faraut T."/>
            <person name="Fievet G."/>
            <person name="Helmstetter N."/>
            <person name="King M."/>
            <person name="Knapp S.J."/>
            <person name="Lai Z."/>
            <person name="Le Paslier M.C."/>
            <person name="Lippi Y."/>
            <person name="Lorenzon L."/>
            <person name="Mandel J.R."/>
            <person name="Marage G."/>
            <person name="Marchand G."/>
            <person name="Marquand E."/>
            <person name="Bret-Mestries E."/>
            <person name="Morien E."/>
            <person name="Nambeesan S."/>
            <person name="Nguyen T."/>
            <person name="Pegot-Espagnet P."/>
            <person name="Pouilly N."/>
            <person name="Raftis F."/>
            <person name="Sallet E."/>
            <person name="Schiex T."/>
            <person name="Thomas J."/>
            <person name="Vandecasteele C."/>
            <person name="Vares D."/>
            <person name="Vear F."/>
            <person name="Vautrin S."/>
            <person name="Crespi M."/>
            <person name="Mangin B."/>
            <person name="Burke J.M."/>
            <person name="Salse J."/>
            <person name="Munos S."/>
            <person name="Vincourt P."/>
            <person name="Rieseberg L.H."/>
            <person name="Langlade N.B."/>
        </authorList>
    </citation>
    <scope>NUCLEOTIDE SEQUENCE [LARGE SCALE GENOMIC DNA]</scope>
    <source>
        <strain evidence="3">cv. SF193</strain>
    </source>
</reference>
<evidence type="ECO:0000313" key="2">
    <source>
        <dbReference type="EMBL" id="OTG22161.1"/>
    </source>
</evidence>
<evidence type="ECO:0000313" key="3">
    <source>
        <dbReference type="Proteomes" id="UP000215914"/>
    </source>
</evidence>
<dbReference type="EMBL" id="CM007895">
    <property type="protein sequence ID" value="OTG22161.1"/>
    <property type="molecule type" value="Genomic_DNA"/>
</dbReference>
<feature type="transmembrane region" description="Helical" evidence="1">
    <location>
        <begin position="7"/>
        <end position="28"/>
    </location>
</feature>
<evidence type="ECO:0000256" key="1">
    <source>
        <dbReference type="SAM" id="Phobius"/>
    </source>
</evidence>
<keyword evidence="1" id="KW-1133">Transmembrane helix</keyword>
<gene>
    <name evidence="2" type="ORF">HannXRQ_Chr06g0168461</name>
</gene>
<accession>A0A251UIM9</accession>
<protein>
    <submittedName>
        <fullName evidence="2">Uncharacterized protein</fullName>
    </submittedName>
</protein>
<dbReference type="Proteomes" id="UP000215914">
    <property type="component" value="Chromosome 6"/>
</dbReference>
<name>A0A251UIM9_HELAN</name>
<keyword evidence="1" id="KW-0812">Transmembrane</keyword>
<dbReference type="AlphaFoldDB" id="A0A251UIM9"/>
<dbReference type="InParanoid" id="A0A251UIM9"/>
<feature type="transmembrane region" description="Helical" evidence="1">
    <location>
        <begin position="34"/>
        <end position="57"/>
    </location>
</feature>
<keyword evidence="1" id="KW-0472">Membrane</keyword>
<sequence length="58" mass="6749">MGGCHRCLCPFLHTFLIHSSVSFLFSHIRFFLQLFVTLIIFVFPILSSPCSVPFIFFH</sequence>